<dbReference type="Pfam" id="PF04773">
    <property type="entry name" value="FecR"/>
    <property type="match status" value="1"/>
</dbReference>
<evidence type="ECO:0000313" key="4">
    <source>
        <dbReference type="Proteomes" id="UP000068164"/>
    </source>
</evidence>
<dbReference type="InterPro" id="IPR006860">
    <property type="entry name" value="FecR"/>
</dbReference>
<feature type="domain" description="FecR protein" evidence="2">
    <location>
        <begin position="42"/>
        <end position="130"/>
    </location>
</feature>
<feature type="chain" id="PRO_5007136935" description="FecR protein domain-containing protein" evidence="1">
    <location>
        <begin position="29"/>
        <end position="179"/>
    </location>
</feature>
<dbReference type="AlphaFoldDB" id="A0A109JLI4"/>
<evidence type="ECO:0000259" key="2">
    <source>
        <dbReference type="Pfam" id="PF04773"/>
    </source>
</evidence>
<evidence type="ECO:0000313" key="3">
    <source>
        <dbReference type="EMBL" id="KWV51123.1"/>
    </source>
</evidence>
<dbReference type="Proteomes" id="UP000068164">
    <property type="component" value="Unassembled WGS sequence"/>
</dbReference>
<protein>
    <recommendedName>
        <fullName evidence="2">FecR protein domain-containing protein</fullName>
    </recommendedName>
</protein>
<dbReference type="Gene3D" id="2.60.120.1440">
    <property type="match status" value="1"/>
</dbReference>
<organism evidence="3 4">
    <name type="scientific">Rhizobium altiplani</name>
    <dbReference type="NCBI Taxonomy" id="1864509"/>
    <lineage>
        <taxon>Bacteria</taxon>
        <taxon>Pseudomonadati</taxon>
        <taxon>Pseudomonadota</taxon>
        <taxon>Alphaproteobacteria</taxon>
        <taxon>Hyphomicrobiales</taxon>
        <taxon>Rhizobiaceae</taxon>
        <taxon>Rhizobium/Agrobacterium group</taxon>
        <taxon>Rhizobium</taxon>
    </lineage>
</organism>
<dbReference type="RefSeq" id="WP_062370911.1">
    <property type="nucleotide sequence ID" value="NZ_LNCD01000082.1"/>
</dbReference>
<comment type="caution">
    <text evidence="3">The sequence shown here is derived from an EMBL/GenBank/DDBJ whole genome shotgun (WGS) entry which is preliminary data.</text>
</comment>
<dbReference type="PROSITE" id="PS51257">
    <property type="entry name" value="PROKAR_LIPOPROTEIN"/>
    <property type="match status" value="1"/>
</dbReference>
<sequence length="179" mass="18624">MLVNSRMLLVLAAWASAACLLSSDPALAQANGCTMARVAGTARQIMRCADGVTIIAEAGARFNAVDRNRNGRPDAVSLRNKAVLVDVDRARHPDGFEVVTPQAIAAVRGTRWAVDVKNGTTSVLVVRGRVAVGRPSAGAAARVVLNEGEGVDVAPGSAPLTVRRWPPARSAALLARLGQ</sequence>
<reference evidence="3 4" key="1">
    <citation type="submission" date="2015-11" db="EMBL/GenBank/DDBJ databases">
        <title>Draft Genome Sequence of the Strain BR 10423 (Rhizobium sp.) isolated from nodules of Mimosa pudica.</title>
        <authorList>
            <person name="Barauna A.C."/>
            <person name="Zilli J.E."/>
            <person name="Simoes-Araujo J.L."/>
            <person name="Reis V.M."/>
            <person name="James E.K."/>
            <person name="Reis F.B.Jr."/>
            <person name="Rouws L.F."/>
            <person name="Passos S.R."/>
            <person name="Gois S.R."/>
        </authorList>
    </citation>
    <scope>NUCLEOTIDE SEQUENCE [LARGE SCALE GENOMIC DNA]</scope>
    <source>
        <strain evidence="3 4">BR10423</strain>
    </source>
</reference>
<keyword evidence="4" id="KW-1185">Reference proteome</keyword>
<dbReference type="OrthoDB" id="7994644at2"/>
<dbReference type="EMBL" id="LNCD01000082">
    <property type="protein sequence ID" value="KWV51123.1"/>
    <property type="molecule type" value="Genomic_DNA"/>
</dbReference>
<keyword evidence="1" id="KW-0732">Signal</keyword>
<accession>A0A109JLI4</accession>
<feature type="signal peptide" evidence="1">
    <location>
        <begin position="1"/>
        <end position="28"/>
    </location>
</feature>
<gene>
    <name evidence="3" type="ORF">AS026_07305</name>
</gene>
<name>A0A109JLI4_9HYPH</name>
<proteinExistence type="predicted"/>
<evidence type="ECO:0000256" key="1">
    <source>
        <dbReference type="SAM" id="SignalP"/>
    </source>
</evidence>